<evidence type="ECO:0000313" key="1">
    <source>
        <dbReference type="EMBL" id="SNB71695.1"/>
    </source>
</evidence>
<accession>A0A212RHF1</accession>
<dbReference type="AlphaFoldDB" id="A0A212RHF1"/>
<reference evidence="2" key="1">
    <citation type="submission" date="2017-06" db="EMBL/GenBank/DDBJ databases">
        <authorList>
            <person name="Varghese N."/>
            <person name="Submissions S."/>
        </authorList>
    </citation>
    <scope>NUCLEOTIDE SEQUENCE [LARGE SCALE GENOMIC DNA]</scope>
    <source>
        <strain evidence="2">DSM 137</strain>
    </source>
</reference>
<proteinExistence type="predicted"/>
<dbReference type="Proteomes" id="UP000198418">
    <property type="component" value="Unassembled WGS sequence"/>
</dbReference>
<gene>
    <name evidence="1" type="ORF">SAMN06265338_104197</name>
</gene>
<sequence>MNRRMDVIEDAIKQIEDKILFLDEDSNEWTNIVFYNQIRFRVADAVNKINKIPNFAEYLPDMHEFRLDNAEHLPKAFRDAIAAMPPALKEAYEELITGKEDPNISCEARKKRKQRLRKHFESHILDSGFATALDEDDDETEIYVDIKDHNPNGAAIAMCLMAFSANFETQPSDADTEKWCAKFPEFASEIRAHAKAMEILAAPDE</sequence>
<protein>
    <submittedName>
        <fullName evidence="1">Uncharacterized protein</fullName>
    </submittedName>
</protein>
<evidence type="ECO:0000313" key="2">
    <source>
        <dbReference type="Proteomes" id="UP000198418"/>
    </source>
</evidence>
<keyword evidence="2" id="KW-1185">Reference proteome</keyword>
<dbReference type="EMBL" id="FYDG01000004">
    <property type="protein sequence ID" value="SNB71695.1"/>
    <property type="molecule type" value="Genomic_DNA"/>
</dbReference>
<organism evidence="1 2">
    <name type="scientific">Rhodoblastus acidophilus</name>
    <name type="common">Rhodopseudomonas acidophila</name>
    <dbReference type="NCBI Taxonomy" id="1074"/>
    <lineage>
        <taxon>Bacteria</taxon>
        <taxon>Pseudomonadati</taxon>
        <taxon>Pseudomonadota</taxon>
        <taxon>Alphaproteobacteria</taxon>
        <taxon>Hyphomicrobiales</taxon>
        <taxon>Rhodoblastaceae</taxon>
        <taxon>Rhodoblastus</taxon>
    </lineage>
</organism>
<name>A0A212RHF1_RHOAC</name>